<evidence type="ECO:0000313" key="2">
    <source>
        <dbReference type="EMBL" id="PSU52361.1"/>
    </source>
</evidence>
<name>A0A2T3JT64_PHOPO</name>
<protein>
    <submittedName>
        <fullName evidence="2">Uncharacterized protein</fullName>
    </submittedName>
</protein>
<dbReference type="EMBL" id="PYMO01000022">
    <property type="protein sequence ID" value="PSU21993.1"/>
    <property type="molecule type" value="Genomic_DNA"/>
</dbReference>
<organism evidence="2 4">
    <name type="scientific">Photobacterium phosphoreum</name>
    <dbReference type="NCBI Taxonomy" id="659"/>
    <lineage>
        <taxon>Bacteria</taxon>
        <taxon>Pseudomonadati</taxon>
        <taxon>Pseudomonadota</taxon>
        <taxon>Gammaproteobacteria</taxon>
        <taxon>Vibrionales</taxon>
        <taxon>Vibrionaceae</taxon>
        <taxon>Photobacterium</taxon>
    </lineage>
</organism>
<dbReference type="RefSeq" id="WP_107191116.1">
    <property type="nucleotide sequence ID" value="NZ_PYMN01000025.1"/>
</dbReference>
<proteinExistence type="predicted"/>
<dbReference type="Proteomes" id="UP000241618">
    <property type="component" value="Unassembled WGS sequence"/>
</dbReference>
<dbReference type="AlphaFoldDB" id="A0A2T3JT64"/>
<reference evidence="3 4" key="1">
    <citation type="submission" date="2018-03" db="EMBL/GenBank/DDBJ databases">
        <title>Whole genome sequencing of Histamine producing bacteria.</title>
        <authorList>
            <person name="Butler K."/>
        </authorList>
    </citation>
    <scope>NUCLEOTIDE SEQUENCE [LARGE SCALE GENOMIC DNA]</scope>
    <source>
        <strain evidence="2 4">FS-6.1</strain>
        <strain evidence="1 3">FS-6.2</strain>
    </source>
</reference>
<dbReference type="Proteomes" id="UP000241405">
    <property type="component" value="Unassembled WGS sequence"/>
</dbReference>
<dbReference type="EMBL" id="PYMP01000007">
    <property type="protein sequence ID" value="PSU52361.1"/>
    <property type="molecule type" value="Genomic_DNA"/>
</dbReference>
<accession>A0A2T3JT64</accession>
<comment type="caution">
    <text evidence="2">The sequence shown here is derived from an EMBL/GenBank/DDBJ whole genome shotgun (WGS) entry which is preliminary data.</text>
</comment>
<evidence type="ECO:0000313" key="1">
    <source>
        <dbReference type="EMBL" id="PSU21993.1"/>
    </source>
</evidence>
<keyword evidence="3" id="KW-1185">Reference proteome</keyword>
<evidence type="ECO:0000313" key="4">
    <source>
        <dbReference type="Proteomes" id="UP000241618"/>
    </source>
</evidence>
<sequence>MFNINTSPVPSQENIIFHSLFVSPFDNVNGHFVGVQTHKYGSLSLDNCFDMQINNSELVIKQSGCADWIFTGDQKIAQKLKDTYMPFSRQGETSM</sequence>
<gene>
    <name evidence="2" type="ORF">C9J18_09460</name>
    <name evidence="1" type="ORF">CTM96_16740</name>
</gene>
<evidence type="ECO:0000313" key="3">
    <source>
        <dbReference type="Proteomes" id="UP000241405"/>
    </source>
</evidence>